<dbReference type="InterPro" id="IPR032466">
    <property type="entry name" value="Metal_Hydrolase"/>
</dbReference>
<dbReference type="SUPFAM" id="SSF51556">
    <property type="entry name" value="Metallo-dependent hydrolases"/>
    <property type="match status" value="1"/>
</dbReference>
<dbReference type="NCBIfam" id="TIGR00010">
    <property type="entry name" value="YchF/TatD family DNA exonuclease"/>
    <property type="match status" value="1"/>
</dbReference>
<dbReference type="PANTHER" id="PTHR46124">
    <property type="entry name" value="D-AMINOACYL-TRNA DEACYLASE"/>
    <property type="match status" value="1"/>
</dbReference>
<dbReference type="GO" id="GO:0004536">
    <property type="term" value="F:DNA nuclease activity"/>
    <property type="evidence" value="ECO:0007669"/>
    <property type="project" value="InterPro"/>
</dbReference>
<reference evidence="5 6" key="1">
    <citation type="submission" date="2017-09" db="EMBL/GenBank/DDBJ databases">
        <title>Genomics of the genus Arcobacter.</title>
        <authorList>
            <person name="Perez-Cataluna A."/>
            <person name="Figueras M.J."/>
            <person name="Salas-Masso N."/>
        </authorList>
    </citation>
    <scope>NUCLEOTIDE SEQUENCE [LARGE SCALE GENOMIC DNA]</scope>
    <source>
        <strain evidence="5 6">F156-34</strain>
    </source>
</reference>
<dbReference type="AlphaFoldDB" id="A0A4V1M1J8"/>
<dbReference type="InterPro" id="IPR015991">
    <property type="entry name" value="TatD/YcfH-like"/>
</dbReference>
<dbReference type="GO" id="GO:0005829">
    <property type="term" value="C:cytosol"/>
    <property type="evidence" value="ECO:0007669"/>
    <property type="project" value="TreeGrafter"/>
</dbReference>
<feature type="binding site" evidence="4">
    <location>
        <position position="6"/>
    </location>
    <ligand>
        <name>a divalent metal cation</name>
        <dbReference type="ChEBI" id="CHEBI:60240"/>
        <label>1</label>
    </ligand>
</feature>
<dbReference type="PROSITE" id="PS01137">
    <property type="entry name" value="TATD_1"/>
    <property type="match status" value="1"/>
</dbReference>
<dbReference type="RefSeq" id="WP_129060238.1">
    <property type="nucleotide sequence ID" value="NZ_NXIE01000001.1"/>
</dbReference>
<dbReference type="PROSITE" id="PS01091">
    <property type="entry name" value="TATD_3"/>
    <property type="match status" value="1"/>
</dbReference>
<dbReference type="GO" id="GO:0046872">
    <property type="term" value="F:metal ion binding"/>
    <property type="evidence" value="ECO:0007669"/>
    <property type="project" value="UniProtKB-KW"/>
</dbReference>
<dbReference type="PANTHER" id="PTHR46124:SF2">
    <property type="entry name" value="D-AMINOACYL-TRNA DEACYLASE"/>
    <property type="match status" value="1"/>
</dbReference>
<dbReference type="Proteomes" id="UP000289718">
    <property type="component" value="Unassembled WGS sequence"/>
</dbReference>
<accession>A0A4V1M1J8</accession>
<keyword evidence="2 4" id="KW-0479">Metal-binding</keyword>
<dbReference type="Gene3D" id="3.20.20.140">
    <property type="entry name" value="Metal-dependent hydrolases"/>
    <property type="match status" value="1"/>
</dbReference>
<feature type="binding site" evidence="4">
    <location>
        <position position="206"/>
    </location>
    <ligand>
        <name>a divalent metal cation</name>
        <dbReference type="ChEBI" id="CHEBI:60240"/>
        <label>1</label>
    </ligand>
</feature>
<dbReference type="Pfam" id="PF01026">
    <property type="entry name" value="TatD_DNase"/>
    <property type="match status" value="1"/>
</dbReference>
<sequence length="262" mass="30104">MIIDSHCHLDNKQFYDDIDEVICRALDHGVKGFLIPGADPDDLPKAMQLAEKYKEVFFSAGVHPYDIKAYDKKILQEYISHPKCIAVGECGLDYFRLPEDEQEKKEEVQLQKEIFIKQIEFAKEVKKPLIVHVREASNDSRTILENYGAKEVGGVLHCFNASEHLLPLSEHNFYFGIGGVLTFKNARKLVEVLPKIPRDKIILETDCPYLTPHPHRGKRNEPFYTTFVAQKVSELLNLELSEVEKLTVDNTKNLFKQFSTII</sequence>
<name>A0A4V1M1J8_9BACT</name>
<dbReference type="OrthoDB" id="9810005at2"/>
<evidence type="ECO:0000256" key="4">
    <source>
        <dbReference type="PIRSR" id="PIRSR005902-1"/>
    </source>
</evidence>
<protein>
    <submittedName>
        <fullName evidence="5">Hydrolase TatD</fullName>
    </submittedName>
</protein>
<feature type="binding site" evidence="4">
    <location>
        <position position="89"/>
    </location>
    <ligand>
        <name>a divalent metal cation</name>
        <dbReference type="ChEBI" id="CHEBI:60240"/>
        <label>1</label>
    </ligand>
</feature>
<keyword evidence="3 5" id="KW-0378">Hydrolase</keyword>
<feature type="binding site" evidence="4">
    <location>
        <position position="132"/>
    </location>
    <ligand>
        <name>a divalent metal cation</name>
        <dbReference type="ChEBI" id="CHEBI:60240"/>
        <label>2</label>
    </ligand>
</feature>
<keyword evidence="6" id="KW-1185">Reference proteome</keyword>
<comment type="caution">
    <text evidence="5">The sequence shown here is derived from an EMBL/GenBank/DDBJ whole genome shotgun (WGS) entry which is preliminary data.</text>
</comment>
<organism evidence="5 6">
    <name type="scientific">Halarcobacter mediterraneus</name>
    <dbReference type="NCBI Taxonomy" id="2023153"/>
    <lineage>
        <taxon>Bacteria</taxon>
        <taxon>Pseudomonadati</taxon>
        <taxon>Campylobacterota</taxon>
        <taxon>Epsilonproteobacteria</taxon>
        <taxon>Campylobacterales</taxon>
        <taxon>Arcobacteraceae</taxon>
        <taxon>Halarcobacter</taxon>
    </lineage>
</organism>
<evidence type="ECO:0000313" key="5">
    <source>
        <dbReference type="EMBL" id="RXK14126.1"/>
    </source>
</evidence>
<evidence type="ECO:0000256" key="1">
    <source>
        <dbReference type="ARBA" id="ARBA00009275"/>
    </source>
</evidence>
<dbReference type="GO" id="GO:0016788">
    <property type="term" value="F:hydrolase activity, acting on ester bonds"/>
    <property type="evidence" value="ECO:0007669"/>
    <property type="project" value="InterPro"/>
</dbReference>
<dbReference type="PIRSF" id="PIRSF005902">
    <property type="entry name" value="DNase_TatD"/>
    <property type="match status" value="1"/>
</dbReference>
<dbReference type="CDD" id="cd01310">
    <property type="entry name" value="TatD_DNAse"/>
    <property type="match status" value="1"/>
</dbReference>
<gene>
    <name evidence="5" type="ORF">CP965_01370</name>
</gene>
<feature type="binding site" evidence="4">
    <location>
        <position position="157"/>
    </location>
    <ligand>
        <name>a divalent metal cation</name>
        <dbReference type="ChEBI" id="CHEBI:60240"/>
        <label>2</label>
    </ligand>
</feature>
<feature type="binding site" evidence="4">
    <location>
        <position position="8"/>
    </location>
    <ligand>
        <name>a divalent metal cation</name>
        <dbReference type="ChEBI" id="CHEBI:60240"/>
        <label>1</label>
    </ligand>
</feature>
<proteinExistence type="inferred from homology"/>
<dbReference type="FunFam" id="3.20.20.140:FF:000005">
    <property type="entry name" value="TatD family hydrolase"/>
    <property type="match status" value="1"/>
</dbReference>
<dbReference type="InterPro" id="IPR001130">
    <property type="entry name" value="TatD-like"/>
</dbReference>
<evidence type="ECO:0000313" key="6">
    <source>
        <dbReference type="Proteomes" id="UP000289718"/>
    </source>
</evidence>
<comment type="similarity">
    <text evidence="1">Belongs to the metallo-dependent hydrolases superfamily. TatD-type hydrolase family.</text>
</comment>
<evidence type="ECO:0000256" key="3">
    <source>
        <dbReference type="ARBA" id="ARBA00022801"/>
    </source>
</evidence>
<evidence type="ECO:0000256" key="2">
    <source>
        <dbReference type="ARBA" id="ARBA00022723"/>
    </source>
</evidence>
<dbReference type="EMBL" id="NXIE01000001">
    <property type="protein sequence ID" value="RXK14126.1"/>
    <property type="molecule type" value="Genomic_DNA"/>
</dbReference>
<dbReference type="InterPro" id="IPR018228">
    <property type="entry name" value="DNase_TatD-rel_CS"/>
</dbReference>